<sequence length="93" mass="10471">MPKNAVVILRYGPYSAAGLPVEHHTFRLQGLQAVLAIDGHEVILERIEDWNVVELMVNEEVVFHCNIKDLEFGKPFGDVSSQQFASSEESLNF</sequence>
<dbReference type="EMBL" id="NDHI03003654">
    <property type="protein sequence ID" value="PNJ11677.1"/>
    <property type="molecule type" value="Genomic_DNA"/>
</dbReference>
<dbReference type="AlphaFoldDB" id="A0A2J8RT23"/>
<accession>A0A2J8RT23</accession>
<dbReference type="Pfam" id="PF15092">
    <property type="entry name" value="UPF0728"/>
    <property type="match status" value="1"/>
</dbReference>
<dbReference type="InterPro" id="IPR027885">
    <property type="entry name" value="UPF0728"/>
</dbReference>
<dbReference type="PANTHER" id="PTHR28448">
    <property type="entry name" value="UPF0728 PROTEIN C10ORF53"/>
    <property type="match status" value="1"/>
</dbReference>
<evidence type="ECO:0000313" key="2">
    <source>
        <dbReference type="EMBL" id="PNJ11677.1"/>
    </source>
</evidence>
<dbReference type="PANTHER" id="PTHR28448:SF1">
    <property type="entry name" value="UPF0728 PROTEIN C10ORF53"/>
    <property type="match status" value="1"/>
</dbReference>
<gene>
    <name evidence="2" type="ORF">CR201_G0048772</name>
</gene>
<protein>
    <submittedName>
        <fullName evidence="2">C10orf53 isoform 1</fullName>
    </submittedName>
</protein>
<comment type="similarity">
    <text evidence="1">Belongs to the UPF0728 family.</text>
</comment>
<evidence type="ECO:0000256" key="1">
    <source>
        <dbReference type="ARBA" id="ARBA00009973"/>
    </source>
</evidence>
<name>A0A2J8RT23_PONAB</name>
<comment type="caution">
    <text evidence="2">The sequence shown here is derived from an EMBL/GenBank/DDBJ whole genome shotgun (WGS) entry which is preliminary data.</text>
</comment>
<reference evidence="2" key="1">
    <citation type="submission" date="2017-12" db="EMBL/GenBank/DDBJ databases">
        <title>High-resolution comparative analysis of great ape genomes.</title>
        <authorList>
            <person name="Pollen A."/>
            <person name="Hastie A."/>
            <person name="Hormozdiari F."/>
            <person name="Dougherty M."/>
            <person name="Liu R."/>
            <person name="Chaisson M."/>
            <person name="Hoppe E."/>
            <person name="Hill C."/>
            <person name="Pang A."/>
            <person name="Hillier L."/>
            <person name="Baker C."/>
            <person name="Armstrong J."/>
            <person name="Shendure J."/>
            <person name="Paten B."/>
            <person name="Wilson R."/>
            <person name="Chao H."/>
            <person name="Schneider V."/>
            <person name="Ventura M."/>
            <person name="Kronenberg Z."/>
            <person name="Murali S."/>
            <person name="Gordon D."/>
            <person name="Cantsilieris S."/>
            <person name="Munson K."/>
            <person name="Nelson B."/>
            <person name="Raja A."/>
            <person name="Underwood J."/>
            <person name="Diekhans M."/>
            <person name="Fiddes I."/>
            <person name="Haussler D."/>
            <person name="Eichler E."/>
        </authorList>
    </citation>
    <scope>NUCLEOTIDE SEQUENCE [LARGE SCALE GENOMIC DNA]</scope>
    <source>
        <strain evidence="2">Susie</strain>
    </source>
</reference>
<organism evidence="2">
    <name type="scientific">Pongo abelii</name>
    <name type="common">Sumatran orangutan</name>
    <name type="synonym">Pongo pygmaeus abelii</name>
    <dbReference type="NCBI Taxonomy" id="9601"/>
    <lineage>
        <taxon>Eukaryota</taxon>
        <taxon>Metazoa</taxon>
        <taxon>Chordata</taxon>
        <taxon>Craniata</taxon>
        <taxon>Vertebrata</taxon>
        <taxon>Euteleostomi</taxon>
        <taxon>Mammalia</taxon>
        <taxon>Eutheria</taxon>
        <taxon>Euarchontoglires</taxon>
        <taxon>Primates</taxon>
        <taxon>Haplorrhini</taxon>
        <taxon>Catarrhini</taxon>
        <taxon>Hominidae</taxon>
        <taxon>Pongo</taxon>
    </lineage>
</organism>
<proteinExistence type="inferred from homology"/>